<accession>A0AAD7LU98</accession>
<organism evidence="2 3">
    <name type="scientific">Quillaja saponaria</name>
    <name type="common">Soap bark tree</name>
    <dbReference type="NCBI Taxonomy" id="32244"/>
    <lineage>
        <taxon>Eukaryota</taxon>
        <taxon>Viridiplantae</taxon>
        <taxon>Streptophyta</taxon>
        <taxon>Embryophyta</taxon>
        <taxon>Tracheophyta</taxon>
        <taxon>Spermatophyta</taxon>
        <taxon>Magnoliopsida</taxon>
        <taxon>eudicotyledons</taxon>
        <taxon>Gunneridae</taxon>
        <taxon>Pentapetalae</taxon>
        <taxon>rosids</taxon>
        <taxon>fabids</taxon>
        <taxon>Fabales</taxon>
        <taxon>Quillajaceae</taxon>
        <taxon>Quillaja</taxon>
    </lineage>
</organism>
<protein>
    <submittedName>
        <fullName evidence="2">DUF2431 domain protein</fullName>
    </submittedName>
</protein>
<comment type="caution">
    <text evidence="2">The sequence shown here is derived from an EMBL/GenBank/DDBJ whole genome shotgun (WGS) entry which is preliminary data.</text>
</comment>
<gene>
    <name evidence="2" type="ORF">O6P43_013495</name>
</gene>
<dbReference type="InterPro" id="IPR019446">
    <property type="entry name" value="BMT5-like"/>
</dbReference>
<dbReference type="KEGG" id="qsa:O6P43_013495"/>
<dbReference type="PANTHER" id="PTHR11538">
    <property type="entry name" value="PHENYLALANYL-TRNA SYNTHETASE"/>
    <property type="match status" value="1"/>
</dbReference>
<sequence>MRQVSEPVLDLKVEEKPQSRECEEVEEVKEECKATVMVAEAEEIRWMQLYCSSRSILLVGAGDFSFSACLAVAFGSASNMVVTSLDSRDFLFRNYSNAMSNVRELRSRRCTIIHSVDATELANHSSLHGCQFERIISTFHTLGFFMMNPLNPNSGYS</sequence>
<dbReference type="EMBL" id="JARAOO010000006">
    <property type="protein sequence ID" value="KAJ7963556.1"/>
    <property type="molecule type" value="Genomic_DNA"/>
</dbReference>
<dbReference type="Proteomes" id="UP001163823">
    <property type="component" value="Chromosome 6"/>
</dbReference>
<dbReference type="GO" id="GO:0070475">
    <property type="term" value="P:rRNA base methylation"/>
    <property type="evidence" value="ECO:0007669"/>
    <property type="project" value="InterPro"/>
</dbReference>
<dbReference type="Pfam" id="PF10354">
    <property type="entry name" value="BMT5-like"/>
    <property type="match status" value="1"/>
</dbReference>
<name>A0AAD7LU98_QUISA</name>
<reference evidence="2" key="1">
    <citation type="journal article" date="2023" name="Science">
        <title>Elucidation of the pathway for biosynthesis of saponin adjuvants from the soapbark tree.</title>
        <authorList>
            <person name="Reed J."/>
            <person name="Orme A."/>
            <person name="El-Demerdash A."/>
            <person name="Owen C."/>
            <person name="Martin L.B.B."/>
            <person name="Misra R.C."/>
            <person name="Kikuchi S."/>
            <person name="Rejzek M."/>
            <person name="Martin A.C."/>
            <person name="Harkess A."/>
            <person name="Leebens-Mack J."/>
            <person name="Louveau T."/>
            <person name="Stephenson M.J."/>
            <person name="Osbourn A."/>
        </authorList>
    </citation>
    <scope>NUCLEOTIDE SEQUENCE</scope>
    <source>
        <tissue evidence="2">Leaf</tissue>
    </source>
</reference>
<keyword evidence="3" id="KW-1185">Reference proteome</keyword>
<dbReference type="GO" id="GO:0005737">
    <property type="term" value="C:cytoplasm"/>
    <property type="evidence" value="ECO:0007669"/>
    <property type="project" value="TreeGrafter"/>
</dbReference>
<evidence type="ECO:0000313" key="3">
    <source>
        <dbReference type="Proteomes" id="UP001163823"/>
    </source>
</evidence>
<proteinExistence type="predicted"/>
<evidence type="ECO:0000259" key="1">
    <source>
        <dbReference type="Pfam" id="PF10354"/>
    </source>
</evidence>
<evidence type="ECO:0000313" key="2">
    <source>
        <dbReference type="EMBL" id="KAJ7963556.1"/>
    </source>
</evidence>
<dbReference type="AlphaFoldDB" id="A0AAD7LU98"/>
<dbReference type="GO" id="GO:0070042">
    <property type="term" value="F:rRNA (uridine-N3-)-methyltransferase activity"/>
    <property type="evidence" value="ECO:0007669"/>
    <property type="project" value="InterPro"/>
</dbReference>
<feature type="domain" description="25S rRNA (uridine-N(3))-methyltransferase BMT5-like" evidence="1">
    <location>
        <begin position="57"/>
        <end position="144"/>
    </location>
</feature>
<dbReference type="PANTHER" id="PTHR11538:SF70">
    <property type="entry name" value="25S RRNA (URIDINE-N(3))-METHYLTRANSFERASE BMT5-LIKE DOMAIN-CONTAINING PROTEIN"/>
    <property type="match status" value="1"/>
</dbReference>